<evidence type="ECO:0000313" key="8">
    <source>
        <dbReference type="EMBL" id="ESS57192.1"/>
    </source>
</evidence>
<dbReference type="Proteomes" id="UP000017834">
    <property type="component" value="Unassembled WGS sequence"/>
</dbReference>
<dbReference type="Gene3D" id="3.30.1890.10">
    <property type="entry name" value="FepE-like"/>
    <property type="match status" value="1"/>
</dbReference>
<feature type="transmembrane region" description="Helical" evidence="6">
    <location>
        <begin position="338"/>
        <end position="358"/>
    </location>
</feature>
<evidence type="ECO:0000259" key="7">
    <source>
        <dbReference type="Pfam" id="PF02706"/>
    </source>
</evidence>
<keyword evidence="9" id="KW-1185">Reference proteome</keyword>
<feature type="domain" description="Polysaccharide chain length determinant N-terminal" evidence="7">
    <location>
        <begin position="25"/>
        <end position="121"/>
    </location>
</feature>
<dbReference type="NCBIfam" id="NF007699">
    <property type="entry name" value="PRK10381.1"/>
    <property type="match status" value="1"/>
</dbReference>
<accession>A0ABN0Q5A3</accession>
<name>A0ABN0Q5A3_ENTCL</name>
<dbReference type="InterPro" id="IPR003856">
    <property type="entry name" value="LPS_length_determ_N"/>
</dbReference>
<dbReference type="Pfam" id="PF02706">
    <property type="entry name" value="Wzz"/>
    <property type="match status" value="1"/>
</dbReference>
<dbReference type="EMBL" id="AXOM01000048">
    <property type="protein sequence ID" value="ESS57192.1"/>
    <property type="molecule type" value="Genomic_DNA"/>
</dbReference>
<gene>
    <name evidence="8" type="primary">fepE</name>
    <name evidence="8" type="ORF">EDP2_904</name>
</gene>
<organism evidence="8 9">
    <name type="scientific">Enterobacter cloacae S611</name>
    <dbReference type="NCBI Taxonomy" id="1399146"/>
    <lineage>
        <taxon>Bacteria</taxon>
        <taxon>Pseudomonadati</taxon>
        <taxon>Pseudomonadota</taxon>
        <taxon>Gammaproteobacteria</taxon>
        <taxon>Enterobacterales</taxon>
        <taxon>Enterobacteriaceae</taxon>
        <taxon>Enterobacter</taxon>
        <taxon>Enterobacter cloacae complex</taxon>
    </lineage>
</organism>
<dbReference type="SUPFAM" id="SSF160355">
    <property type="entry name" value="Bacterial polysaccharide co-polymerase-like"/>
    <property type="match status" value="1"/>
</dbReference>
<reference evidence="8 9" key="1">
    <citation type="journal article" date="2014" name="Genome Announc.">
        <title>Draft Genome Sequence of Enterobacter cloacae Strain S611.</title>
        <authorList>
            <person name="Wang D."/>
            <person name="Han C.S."/>
            <person name="Dichosa A.E."/>
            <person name="Gleasner C.D."/>
            <person name="Johnson S.L."/>
            <person name="Daligault H.E."/>
            <person name="Davenport K.W."/>
            <person name="Li P.E."/>
            <person name="Pierson E.A."/>
            <person name="Pierson L.S.III."/>
        </authorList>
    </citation>
    <scope>NUCLEOTIDE SEQUENCE [LARGE SCALE GENOMIC DNA]</scope>
    <source>
        <strain evidence="8 9">S611</strain>
    </source>
</reference>
<evidence type="ECO:0000256" key="6">
    <source>
        <dbReference type="SAM" id="Phobius"/>
    </source>
</evidence>
<evidence type="ECO:0000313" key="9">
    <source>
        <dbReference type="Proteomes" id="UP000017834"/>
    </source>
</evidence>
<proteinExistence type="predicted"/>
<dbReference type="PANTHER" id="PTHR32309:SF13">
    <property type="entry name" value="FERRIC ENTEROBACTIN TRANSPORT PROTEIN FEPE"/>
    <property type="match status" value="1"/>
</dbReference>
<dbReference type="InterPro" id="IPR050445">
    <property type="entry name" value="Bact_polysacc_biosynth/exp"/>
</dbReference>
<keyword evidence="4 6" id="KW-1133">Transmembrane helix</keyword>
<keyword evidence="3 6" id="KW-0812">Transmembrane</keyword>
<feature type="transmembrane region" description="Helical" evidence="6">
    <location>
        <begin position="42"/>
        <end position="61"/>
    </location>
</feature>
<evidence type="ECO:0000256" key="1">
    <source>
        <dbReference type="ARBA" id="ARBA00004651"/>
    </source>
</evidence>
<dbReference type="PANTHER" id="PTHR32309">
    <property type="entry name" value="TYROSINE-PROTEIN KINASE"/>
    <property type="match status" value="1"/>
</dbReference>
<keyword evidence="5 6" id="KW-0472">Membrane</keyword>
<sequence length="368" mass="41253">MSSINLQPRSDASFYEDSALNLKKNEVDLLYLFSLLWRGKKFIIATVILFAVCGFFISALLPQKWTSQAEITPAEKIQWAELQRALMTLQVLDVKSSVSPDDVYNLFLKKFASQSLKEEFLATSPLVLGQLEQSNLDQYDLRRALALVAGNLKITNNDKSGSPTDTPYASWSLSFTAPKADEAQQVLTDYINFITAKVVSETLETVRNDIELRKNVEKNVLEMDRARIANAHEAKLKRLNYSLEVANAAGIKRPVYSNGQAVQDDPDFSIALGADGISEKLRIEQSMKDFTELNADFRNREYHLAQLEKVNIKDVEFSPFKYQLSPSFPMKKDGPGKAIVITLAIILGGIISSGIVLLRHGMQQRQLL</sequence>
<evidence type="ECO:0000256" key="2">
    <source>
        <dbReference type="ARBA" id="ARBA00022475"/>
    </source>
</evidence>
<evidence type="ECO:0000256" key="3">
    <source>
        <dbReference type="ARBA" id="ARBA00022692"/>
    </source>
</evidence>
<comment type="caution">
    <text evidence="8">The sequence shown here is derived from an EMBL/GenBank/DDBJ whole genome shotgun (WGS) entry which is preliminary data.</text>
</comment>
<protein>
    <submittedName>
        <fullName evidence="8">Ferric enterobactin (Enterochelin) transport</fullName>
    </submittedName>
</protein>
<comment type="subcellular location">
    <subcellularLocation>
        <location evidence="1">Cell membrane</location>
        <topology evidence="1">Multi-pass membrane protein</topology>
    </subcellularLocation>
</comment>
<evidence type="ECO:0000256" key="4">
    <source>
        <dbReference type="ARBA" id="ARBA00022989"/>
    </source>
</evidence>
<dbReference type="Gene3D" id="1.10.287.210">
    <property type="match status" value="1"/>
</dbReference>
<keyword evidence="2" id="KW-1003">Cell membrane</keyword>
<evidence type="ECO:0000256" key="5">
    <source>
        <dbReference type="ARBA" id="ARBA00023136"/>
    </source>
</evidence>